<keyword evidence="7 8" id="KW-0456">Lyase</keyword>
<gene>
    <name evidence="10" type="primary">rfbB</name>
    <name evidence="10" type="ORF">ACFQZU_00910</name>
</gene>
<dbReference type="PANTHER" id="PTHR43000">
    <property type="entry name" value="DTDP-D-GLUCOSE 4,6-DEHYDRATASE-RELATED"/>
    <property type="match status" value="1"/>
</dbReference>
<dbReference type="NCBIfam" id="TIGR01181">
    <property type="entry name" value="dTDP_gluc_dehyt"/>
    <property type="match status" value="1"/>
</dbReference>
<comment type="cofactor">
    <cofactor evidence="2 8">
        <name>NAD(+)</name>
        <dbReference type="ChEBI" id="CHEBI:57540"/>
    </cofactor>
</comment>
<comment type="similarity">
    <text evidence="3 8">Belongs to the NAD(P)-dependent epimerase/dehydratase family. dTDP-glucose dehydratase subfamily.</text>
</comment>
<reference evidence="11" key="1">
    <citation type="journal article" date="2019" name="Int. J. Syst. Evol. Microbiol.">
        <title>The Global Catalogue of Microorganisms (GCM) 10K type strain sequencing project: providing services to taxonomists for standard genome sequencing and annotation.</title>
        <authorList>
            <consortium name="The Broad Institute Genomics Platform"/>
            <consortium name="The Broad Institute Genome Sequencing Center for Infectious Disease"/>
            <person name="Wu L."/>
            <person name="Ma J."/>
        </authorList>
    </citation>
    <scope>NUCLEOTIDE SEQUENCE [LARGE SCALE GENOMIC DNA]</scope>
    <source>
        <strain evidence="11">CCUG 63369</strain>
    </source>
</reference>
<name>A0ABW3BAD5_9ACTN</name>
<evidence type="ECO:0000259" key="9">
    <source>
        <dbReference type="Pfam" id="PF16363"/>
    </source>
</evidence>
<evidence type="ECO:0000256" key="1">
    <source>
        <dbReference type="ARBA" id="ARBA00001539"/>
    </source>
</evidence>
<evidence type="ECO:0000256" key="2">
    <source>
        <dbReference type="ARBA" id="ARBA00001911"/>
    </source>
</evidence>
<evidence type="ECO:0000256" key="3">
    <source>
        <dbReference type="ARBA" id="ARBA00008178"/>
    </source>
</evidence>
<evidence type="ECO:0000256" key="6">
    <source>
        <dbReference type="ARBA" id="ARBA00023027"/>
    </source>
</evidence>
<organism evidence="10 11">
    <name type="scientific">Streptomonospora algeriensis</name>
    <dbReference type="NCBI Taxonomy" id="995084"/>
    <lineage>
        <taxon>Bacteria</taxon>
        <taxon>Bacillati</taxon>
        <taxon>Actinomycetota</taxon>
        <taxon>Actinomycetes</taxon>
        <taxon>Streptosporangiales</taxon>
        <taxon>Nocardiopsidaceae</taxon>
        <taxon>Streptomonospora</taxon>
    </lineage>
</organism>
<sequence>MRIVVTGGAGFIGSHFVLGLLGGEYPGLPATEVVVLDKVTYAGDPRVLEEAADPRVSLVRTDICDRSAVLRLMEGADVVVHFAAETHVDRSIAGPGEFVRTNVAGTQNLLHCALQVGVGRFVHVSTDEVYGSIDRGSWNEDSALEPNSPYSASKAASDLMVRSYHRTYGLDACITRCSNNYGPRQFPEKLIPRFVTTLLEGGRVPLYGDGSNVREWLHVTDHCRGVALVAARGRAGETYNIGGGTELSNRELTERILAVMGMDWGSVQQVADRKGHDQRYSVDHRKISDELGYEPRTSLADGLKEVVQWYTENRDWWEPMQAPA</sequence>
<evidence type="ECO:0000313" key="11">
    <source>
        <dbReference type="Proteomes" id="UP001596956"/>
    </source>
</evidence>
<dbReference type="InterPro" id="IPR020904">
    <property type="entry name" value="Sc_DH/Rdtase_CS"/>
</dbReference>
<dbReference type="EC" id="4.2.1.46" evidence="4 8"/>
<dbReference type="InterPro" id="IPR016040">
    <property type="entry name" value="NAD(P)-bd_dom"/>
</dbReference>
<dbReference type="EMBL" id="JBHTHR010000008">
    <property type="protein sequence ID" value="MFD0799881.1"/>
    <property type="molecule type" value="Genomic_DNA"/>
</dbReference>
<proteinExistence type="inferred from homology"/>
<comment type="caution">
    <text evidence="10">The sequence shown here is derived from an EMBL/GenBank/DDBJ whole genome shotgun (WGS) entry which is preliminary data.</text>
</comment>
<dbReference type="Proteomes" id="UP001596956">
    <property type="component" value="Unassembled WGS sequence"/>
</dbReference>
<dbReference type="Gene3D" id="3.90.25.10">
    <property type="entry name" value="UDP-galactose 4-epimerase, domain 1"/>
    <property type="match status" value="1"/>
</dbReference>
<keyword evidence="6" id="KW-0520">NAD</keyword>
<accession>A0ABW3BAD5</accession>
<evidence type="ECO:0000313" key="10">
    <source>
        <dbReference type="EMBL" id="MFD0799881.1"/>
    </source>
</evidence>
<dbReference type="InterPro" id="IPR005888">
    <property type="entry name" value="dTDP_Gluc_deHydtase"/>
</dbReference>
<dbReference type="PROSITE" id="PS00061">
    <property type="entry name" value="ADH_SHORT"/>
    <property type="match status" value="1"/>
</dbReference>
<feature type="domain" description="NAD(P)-binding" evidence="9">
    <location>
        <begin position="5"/>
        <end position="305"/>
    </location>
</feature>
<dbReference type="CDD" id="cd05246">
    <property type="entry name" value="dTDP_GD_SDR_e"/>
    <property type="match status" value="1"/>
</dbReference>
<dbReference type="GO" id="GO:0008460">
    <property type="term" value="F:dTDP-glucose 4,6-dehydratase activity"/>
    <property type="evidence" value="ECO:0007669"/>
    <property type="project" value="UniProtKB-EC"/>
</dbReference>
<evidence type="ECO:0000256" key="5">
    <source>
        <dbReference type="ARBA" id="ARBA00016977"/>
    </source>
</evidence>
<protein>
    <recommendedName>
        <fullName evidence="5 8">dTDP-glucose 4,6-dehydratase</fullName>
        <ecNumber evidence="4 8">4.2.1.46</ecNumber>
    </recommendedName>
</protein>
<evidence type="ECO:0000256" key="7">
    <source>
        <dbReference type="ARBA" id="ARBA00023239"/>
    </source>
</evidence>
<evidence type="ECO:0000256" key="4">
    <source>
        <dbReference type="ARBA" id="ARBA00011990"/>
    </source>
</evidence>
<dbReference type="InterPro" id="IPR036291">
    <property type="entry name" value="NAD(P)-bd_dom_sf"/>
</dbReference>
<dbReference type="SUPFAM" id="SSF51735">
    <property type="entry name" value="NAD(P)-binding Rossmann-fold domains"/>
    <property type="match status" value="1"/>
</dbReference>
<evidence type="ECO:0000256" key="8">
    <source>
        <dbReference type="RuleBase" id="RU004473"/>
    </source>
</evidence>
<comment type="catalytic activity">
    <reaction evidence="1 8">
        <text>dTDP-alpha-D-glucose = dTDP-4-dehydro-6-deoxy-alpha-D-glucose + H2O</text>
        <dbReference type="Rhea" id="RHEA:17221"/>
        <dbReference type="ChEBI" id="CHEBI:15377"/>
        <dbReference type="ChEBI" id="CHEBI:57477"/>
        <dbReference type="ChEBI" id="CHEBI:57649"/>
        <dbReference type="EC" id="4.2.1.46"/>
    </reaction>
</comment>
<dbReference type="Pfam" id="PF16363">
    <property type="entry name" value="GDP_Man_Dehyd"/>
    <property type="match status" value="1"/>
</dbReference>
<keyword evidence="11" id="KW-1185">Reference proteome</keyword>
<dbReference type="Gene3D" id="3.40.50.720">
    <property type="entry name" value="NAD(P)-binding Rossmann-like Domain"/>
    <property type="match status" value="1"/>
</dbReference>